<dbReference type="Proteomes" id="UP001221898">
    <property type="component" value="Unassembled WGS sequence"/>
</dbReference>
<sequence>MQPGHSQPATVASGGHMTAVTATLSYNNPLWSEPTVGMHLMRWFPVRQGQDRSGGGGAALFITAAREYTGTGSIASVTAQTRRSAASAGADSAENGGLAHTERERRPLGWNCERFLFGTAPF</sequence>
<name>A0AAD7SX57_9TELE</name>
<evidence type="ECO:0000313" key="2">
    <source>
        <dbReference type="EMBL" id="KAJ8409762.1"/>
    </source>
</evidence>
<gene>
    <name evidence="2" type="ORF">AAFF_G00218210</name>
</gene>
<proteinExistence type="predicted"/>
<dbReference type="EMBL" id="JAINUG010000029">
    <property type="protein sequence ID" value="KAJ8409762.1"/>
    <property type="molecule type" value="Genomic_DNA"/>
</dbReference>
<protein>
    <submittedName>
        <fullName evidence="2">Uncharacterized protein</fullName>
    </submittedName>
</protein>
<accession>A0AAD7SX57</accession>
<feature type="region of interest" description="Disordered" evidence="1">
    <location>
        <begin position="82"/>
        <end position="104"/>
    </location>
</feature>
<organism evidence="2 3">
    <name type="scientific">Aldrovandia affinis</name>
    <dbReference type="NCBI Taxonomy" id="143900"/>
    <lineage>
        <taxon>Eukaryota</taxon>
        <taxon>Metazoa</taxon>
        <taxon>Chordata</taxon>
        <taxon>Craniata</taxon>
        <taxon>Vertebrata</taxon>
        <taxon>Euteleostomi</taxon>
        <taxon>Actinopterygii</taxon>
        <taxon>Neopterygii</taxon>
        <taxon>Teleostei</taxon>
        <taxon>Notacanthiformes</taxon>
        <taxon>Halosauridae</taxon>
        <taxon>Aldrovandia</taxon>
    </lineage>
</organism>
<dbReference type="AlphaFoldDB" id="A0AAD7SX57"/>
<evidence type="ECO:0000256" key="1">
    <source>
        <dbReference type="SAM" id="MobiDB-lite"/>
    </source>
</evidence>
<keyword evidence="3" id="KW-1185">Reference proteome</keyword>
<comment type="caution">
    <text evidence="2">The sequence shown here is derived from an EMBL/GenBank/DDBJ whole genome shotgun (WGS) entry which is preliminary data.</text>
</comment>
<feature type="compositionally biased region" description="Low complexity" evidence="1">
    <location>
        <begin position="84"/>
        <end position="93"/>
    </location>
</feature>
<reference evidence="2" key="1">
    <citation type="journal article" date="2023" name="Science">
        <title>Genome structures resolve the early diversification of teleost fishes.</title>
        <authorList>
            <person name="Parey E."/>
            <person name="Louis A."/>
            <person name="Montfort J."/>
            <person name="Bouchez O."/>
            <person name="Roques C."/>
            <person name="Iampietro C."/>
            <person name="Lluch J."/>
            <person name="Castinel A."/>
            <person name="Donnadieu C."/>
            <person name="Desvignes T."/>
            <person name="Floi Bucao C."/>
            <person name="Jouanno E."/>
            <person name="Wen M."/>
            <person name="Mejri S."/>
            <person name="Dirks R."/>
            <person name="Jansen H."/>
            <person name="Henkel C."/>
            <person name="Chen W.J."/>
            <person name="Zahm M."/>
            <person name="Cabau C."/>
            <person name="Klopp C."/>
            <person name="Thompson A.W."/>
            <person name="Robinson-Rechavi M."/>
            <person name="Braasch I."/>
            <person name="Lecointre G."/>
            <person name="Bobe J."/>
            <person name="Postlethwait J.H."/>
            <person name="Berthelot C."/>
            <person name="Roest Crollius H."/>
            <person name="Guiguen Y."/>
        </authorList>
    </citation>
    <scope>NUCLEOTIDE SEQUENCE</scope>
    <source>
        <strain evidence="2">NC1722</strain>
    </source>
</reference>
<evidence type="ECO:0000313" key="3">
    <source>
        <dbReference type="Proteomes" id="UP001221898"/>
    </source>
</evidence>